<evidence type="ECO:0000256" key="6">
    <source>
        <dbReference type="ARBA" id="ARBA00023014"/>
    </source>
</evidence>
<dbReference type="InterPro" id="IPR023821">
    <property type="entry name" value="rSAM_TatD-assoc"/>
</dbReference>
<dbReference type="NCBIfam" id="TIGR04038">
    <property type="entry name" value="tatD_link_rSAM"/>
    <property type="match status" value="1"/>
</dbReference>
<dbReference type="EMBL" id="UHJL01000002">
    <property type="protein sequence ID" value="SUQ24541.1"/>
    <property type="molecule type" value="Genomic_DNA"/>
</dbReference>
<dbReference type="SFLD" id="SFLDS00029">
    <property type="entry name" value="Radical_SAM"/>
    <property type="match status" value="1"/>
</dbReference>
<dbReference type="Pfam" id="PF04055">
    <property type="entry name" value="Radical_SAM"/>
    <property type="match status" value="1"/>
</dbReference>
<keyword evidence="6" id="KW-0411">Iron-sulfur</keyword>
<dbReference type="GO" id="GO:0046872">
    <property type="term" value="F:metal ion binding"/>
    <property type="evidence" value="ECO:0007669"/>
    <property type="project" value="UniProtKB-KW"/>
</dbReference>
<dbReference type="GO" id="GO:0051539">
    <property type="term" value="F:4 iron, 4 sulfur cluster binding"/>
    <property type="evidence" value="ECO:0007669"/>
    <property type="project" value="UniProtKB-KW"/>
</dbReference>
<name>A0A380S7R6_FIBSU</name>
<evidence type="ECO:0000256" key="4">
    <source>
        <dbReference type="ARBA" id="ARBA00022723"/>
    </source>
</evidence>
<keyword evidence="3" id="KW-0949">S-adenosyl-L-methionine</keyword>
<dbReference type="RefSeq" id="WP_088660231.1">
    <property type="nucleotide sequence ID" value="NZ_UHJL01000002.1"/>
</dbReference>
<evidence type="ECO:0000256" key="1">
    <source>
        <dbReference type="ARBA" id="ARBA00001966"/>
    </source>
</evidence>
<dbReference type="PANTHER" id="PTHR42836">
    <property type="entry name" value="7-CARBOXY-7-DEAZAGUANINE SYNTHASE"/>
    <property type="match status" value="1"/>
</dbReference>
<organism evidence="8 9">
    <name type="scientific">Fibrobacter succinogenes</name>
    <name type="common">Bacteroides succinogenes</name>
    <dbReference type="NCBI Taxonomy" id="833"/>
    <lineage>
        <taxon>Bacteria</taxon>
        <taxon>Pseudomonadati</taxon>
        <taxon>Fibrobacterota</taxon>
        <taxon>Fibrobacteria</taxon>
        <taxon>Fibrobacterales</taxon>
        <taxon>Fibrobacteraceae</taxon>
        <taxon>Fibrobacter</taxon>
    </lineage>
</organism>
<keyword evidence="4" id="KW-0479">Metal-binding</keyword>
<keyword evidence="5" id="KW-0408">Iron</keyword>
<evidence type="ECO:0000256" key="2">
    <source>
        <dbReference type="ARBA" id="ARBA00022485"/>
    </source>
</evidence>
<dbReference type="PANTHER" id="PTHR42836:SF1">
    <property type="entry name" value="7-CARBOXY-7-DEAZAGUANINE SYNTHASE"/>
    <property type="match status" value="1"/>
</dbReference>
<comment type="cofactor">
    <cofactor evidence="1">
        <name>[4Fe-4S] cluster</name>
        <dbReference type="ChEBI" id="CHEBI:49883"/>
    </cofactor>
</comment>
<sequence>MVVYTVTGNVGQAGYLDIAGSGDITGKNIYVNMTNRCPCSCVFCLRQTKKMMEGNSLWLRGGEPSVNGVMSIFDKYDLSVINELVFCGYGEPLERLHDVCKVIDQLHGKYPKLKVRLNTNGLANLIHGRDVTPDLEGRFNTVSISMNAPDAEEFLELTRSRFGIQSFDALKEFAVLAKEHVPNVVMTVVEKVMPEEKIERCRKICEELGVTLRVRPFES</sequence>
<evidence type="ECO:0000313" key="9">
    <source>
        <dbReference type="Proteomes" id="UP000255423"/>
    </source>
</evidence>
<dbReference type="InterPro" id="IPR013785">
    <property type="entry name" value="Aldolase_TIM"/>
</dbReference>
<evidence type="ECO:0000256" key="5">
    <source>
        <dbReference type="ARBA" id="ARBA00023004"/>
    </source>
</evidence>
<feature type="domain" description="Radical SAM core" evidence="7">
    <location>
        <begin position="31"/>
        <end position="200"/>
    </location>
</feature>
<evidence type="ECO:0000256" key="3">
    <source>
        <dbReference type="ARBA" id="ARBA00022691"/>
    </source>
</evidence>
<accession>A0A380S7R6</accession>
<keyword evidence="2" id="KW-0004">4Fe-4S</keyword>
<dbReference type="SFLD" id="SFLDG01111">
    <property type="entry name" value="Uncharacterised_Radical_SAM_Su"/>
    <property type="match status" value="1"/>
</dbReference>
<dbReference type="CDD" id="cd01335">
    <property type="entry name" value="Radical_SAM"/>
    <property type="match status" value="1"/>
</dbReference>
<evidence type="ECO:0000259" key="7">
    <source>
        <dbReference type="Pfam" id="PF04055"/>
    </source>
</evidence>
<dbReference type="InterPro" id="IPR007197">
    <property type="entry name" value="rSAM"/>
</dbReference>
<dbReference type="Proteomes" id="UP000255423">
    <property type="component" value="Unassembled WGS sequence"/>
</dbReference>
<reference evidence="8 9" key="1">
    <citation type="submission" date="2017-08" db="EMBL/GenBank/DDBJ databases">
        <authorList>
            <person name="de Groot N.N."/>
        </authorList>
    </citation>
    <scope>NUCLEOTIDE SEQUENCE [LARGE SCALE GENOMIC DNA]</scope>
    <source>
        <strain evidence="8 9">HM2</strain>
    </source>
</reference>
<protein>
    <submittedName>
        <fullName evidence="8">Radical SAM protein, TatD family-associated</fullName>
    </submittedName>
</protein>
<dbReference type="GO" id="GO:0003824">
    <property type="term" value="F:catalytic activity"/>
    <property type="evidence" value="ECO:0007669"/>
    <property type="project" value="InterPro"/>
</dbReference>
<dbReference type="InterPro" id="IPR058240">
    <property type="entry name" value="rSAM_sf"/>
</dbReference>
<proteinExistence type="predicted"/>
<dbReference type="SUPFAM" id="SSF102114">
    <property type="entry name" value="Radical SAM enzymes"/>
    <property type="match status" value="1"/>
</dbReference>
<dbReference type="Gene3D" id="3.20.20.70">
    <property type="entry name" value="Aldolase class I"/>
    <property type="match status" value="1"/>
</dbReference>
<dbReference type="AlphaFoldDB" id="A0A380S7R6"/>
<evidence type="ECO:0000313" key="8">
    <source>
        <dbReference type="EMBL" id="SUQ24541.1"/>
    </source>
</evidence>
<gene>
    <name evidence="8" type="ORF">SAMN05661053_1947</name>
</gene>